<dbReference type="EMBL" id="RAPK01000002">
    <property type="protein sequence ID" value="RKD84132.1"/>
    <property type="molecule type" value="Genomic_DNA"/>
</dbReference>
<sequence length="305" mass="34556">MNTVEKKQVQEFRELEQLLREEKKEFKELRMESQGTAILPTWITNSIVKKMAINSPVISQATMFFTDVPKLRMPIEMEDKPASFREEFESLEEESYILDHIDLEKKRIAAAISITKGLLYGSDIDIVKFASEKLARKVSKTVEASIFTGDGSETSMHGILNEIDVLSVSGESSPNLNNLNDLINKVQPVYQVNAAFYMSTNYFNKVSNWTDSSGRPMLETIVLNNKIVRTLFGFPVYQTESLTAENPVVFMNPQEAYALLVQKNATIQRVQADTAQAMRGSELIYFDTYMDGRIYNKEAVAKLSA</sequence>
<evidence type="ECO:0000259" key="3">
    <source>
        <dbReference type="Pfam" id="PF05065"/>
    </source>
</evidence>
<organism evidence="4 5">
    <name type="scientific">Sinobaca qinghaiensis</name>
    <dbReference type="NCBI Taxonomy" id="342944"/>
    <lineage>
        <taxon>Bacteria</taxon>
        <taxon>Bacillati</taxon>
        <taxon>Bacillota</taxon>
        <taxon>Bacilli</taxon>
        <taxon>Bacillales</taxon>
        <taxon>Sporolactobacillaceae</taxon>
        <taxon>Sinobaca</taxon>
    </lineage>
</organism>
<gene>
    <name evidence="4" type="ORF">ATL39_0065</name>
</gene>
<accession>A0A419VU13</accession>
<dbReference type="NCBIfam" id="TIGR01554">
    <property type="entry name" value="major_cap_HK97"/>
    <property type="match status" value="1"/>
</dbReference>
<dbReference type="SUPFAM" id="SSF56563">
    <property type="entry name" value="Major capsid protein gp5"/>
    <property type="match status" value="1"/>
</dbReference>
<dbReference type="Proteomes" id="UP000285120">
    <property type="component" value="Unassembled WGS sequence"/>
</dbReference>
<dbReference type="InterPro" id="IPR024455">
    <property type="entry name" value="Phage_capsid"/>
</dbReference>
<evidence type="ECO:0000256" key="1">
    <source>
        <dbReference type="ARBA" id="ARBA00004328"/>
    </source>
</evidence>
<dbReference type="RefSeq" id="WP_120191290.1">
    <property type="nucleotide sequence ID" value="NZ_RAPK01000002.1"/>
</dbReference>
<feature type="domain" description="Phage capsid-like C-terminal" evidence="3">
    <location>
        <begin position="37"/>
        <end position="303"/>
    </location>
</feature>
<dbReference type="InterPro" id="IPR054612">
    <property type="entry name" value="Phage_capsid-like_C"/>
</dbReference>
<evidence type="ECO:0000256" key="2">
    <source>
        <dbReference type="SAM" id="Coils"/>
    </source>
</evidence>
<protein>
    <submittedName>
        <fullName evidence="4">HK97 family phage major capsid protein</fullName>
    </submittedName>
</protein>
<comment type="subcellular location">
    <subcellularLocation>
        <location evidence="1">Virion</location>
    </subcellularLocation>
</comment>
<dbReference type="OrthoDB" id="64791at2"/>
<proteinExistence type="predicted"/>
<feature type="coiled-coil region" evidence="2">
    <location>
        <begin position="1"/>
        <end position="32"/>
    </location>
</feature>
<reference evidence="4 5" key="1">
    <citation type="submission" date="2018-09" db="EMBL/GenBank/DDBJ databases">
        <title>Genomic Encyclopedia of Archaeal and Bacterial Type Strains, Phase II (KMG-II): from individual species to whole genera.</title>
        <authorList>
            <person name="Goeker M."/>
        </authorList>
    </citation>
    <scope>NUCLEOTIDE SEQUENCE [LARGE SCALE GENOMIC DNA]</scope>
    <source>
        <strain evidence="4 5">DSM 17008</strain>
    </source>
</reference>
<dbReference type="Gene3D" id="3.30.2400.10">
    <property type="entry name" value="Major capsid protein gp5"/>
    <property type="match status" value="1"/>
</dbReference>
<keyword evidence="2" id="KW-0175">Coiled coil</keyword>
<keyword evidence="5" id="KW-1185">Reference proteome</keyword>
<evidence type="ECO:0000313" key="5">
    <source>
        <dbReference type="Proteomes" id="UP000285120"/>
    </source>
</evidence>
<comment type="caution">
    <text evidence="4">The sequence shown here is derived from an EMBL/GenBank/DDBJ whole genome shotgun (WGS) entry which is preliminary data.</text>
</comment>
<evidence type="ECO:0000313" key="4">
    <source>
        <dbReference type="EMBL" id="RKD84132.1"/>
    </source>
</evidence>
<dbReference type="Pfam" id="PF05065">
    <property type="entry name" value="Phage_capsid"/>
    <property type="match status" value="1"/>
</dbReference>
<name>A0A419VU13_9BACL</name>
<dbReference type="AlphaFoldDB" id="A0A419VU13"/>